<dbReference type="Gene3D" id="3.30.70.370">
    <property type="match status" value="1"/>
</dbReference>
<name>A0AAW1RQ75_9CHLO</name>
<dbReference type="SUPFAM" id="SSF56672">
    <property type="entry name" value="DNA/RNA polymerases"/>
    <property type="match status" value="1"/>
</dbReference>
<feature type="domain" description="DNA-directed DNA polymerase family A palm" evidence="1">
    <location>
        <begin position="1"/>
        <end position="69"/>
    </location>
</feature>
<dbReference type="GO" id="GO:0006302">
    <property type="term" value="P:double-strand break repair"/>
    <property type="evidence" value="ECO:0007669"/>
    <property type="project" value="TreeGrafter"/>
</dbReference>
<dbReference type="InterPro" id="IPR001098">
    <property type="entry name" value="DNA-dir_DNA_pol_A_palm_dom"/>
</dbReference>
<dbReference type="Pfam" id="PF00476">
    <property type="entry name" value="DNA_pol_A"/>
    <property type="match status" value="1"/>
</dbReference>
<dbReference type="GO" id="GO:0006261">
    <property type="term" value="P:DNA-templated DNA replication"/>
    <property type="evidence" value="ECO:0007669"/>
    <property type="project" value="InterPro"/>
</dbReference>
<comment type="caution">
    <text evidence="2">The sequence shown here is derived from an EMBL/GenBank/DDBJ whole genome shotgun (WGS) entry which is preliminary data.</text>
</comment>
<evidence type="ECO:0000259" key="1">
    <source>
        <dbReference type="Pfam" id="PF00476"/>
    </source>
</evidence>
<dbReference type="InterPro" id="IPR043502">
    <property type="entry name" value="DNA/RNA_pol_sf"/>
</dbReference>
<dbReference type="GO" id="GO:0003887">
    <property type="term" value="F:DNA-directed DNA polymerase activity"/>
    <property type="evidence" value="ECO:0007669"/>
    <property type="project" value="InterPro"/>
</dbReference>
<dbReference type="EMBL" id="JALJOS010000008">
    <property type="protein sequence ID" value="KAK9835824.1"/>
    <property type="molecule type" value="Genomic_DNA"/>
</dbReference>
<accession>A0AAW1RQ75</accession>
<dbReference type="GO" id="GO:0003677">
    <property type="term" value="F:DNA binding"/>
    <property type="evidence" value="ECO:0007669"/>
    <property type="project" value="InterPro"/>
</dbReference>
<evidence type="ECO:0000313" key="2">
    <source>
        <dbReference type="EMBL" id="KAK9835824.1"/>
    </source>
</evidence>
<protein>
    <recommendedName>
        <fullName evidence="1">DNA-directed DNA polymerase family A palm domain-containing protein</fullName>
    </recommendedName>
</protein>
<reference evidence="2 3" key="1">
    <citation type="journal article" date="2024" name="Nat. Commun.">
        <title>Phylogenomics reveals the evolutionary origins of lichenization in chlorophyte algae.</title>
        <authorList>
            <person name="Puginier C."/>
            <person name="Libourel C."/>
            <person name="Otte J."/>
            <person name="Skaloud P."/>
            <person name="Haon M."/>
            <person name="Grisel S."/>
            <person name="Petersen M."/>
            <person name="Berrin J.G."/>
            <person name="Delaux P.M."/>
            <person name="Dal Grande F."/>
            <person name="Keller J."/>
        </authorList>
    </citation>
    <scope>NUCLEOTIDE SEQUENCE [LARGE SCALE GENOMIC DNA]</scope>
    <source>
        <strain evidence="2 3">SAG 2145</strain>
    </source>
</reference>
<sequence>MIRLAQQLPERFPNNGCRLLLQIHDELLFEVHRDALQSAARFIRDQMEDILSLKVPLKVRFNAGPSWGEMGTLSADDCI</sequence>
<dbReference type="PANTHER" id="PTHR10133:SF62">
    <property type="entry name" value="DNA POLYMERASE THETA"/>
    <property type="match status" value="1"/>
</dbReference>
<dbReference type="Proteomes" id="UP001438707">
    <property type="component" value="Unassembled WGS sequence"/>
</dbReference>
<gene>
    <name evidence="2" type="ORF">WJX74_008776</name>
</gene>
<organism evidence="2 3">
    <name type="scientific">Apatococcus lobatus</name>
    <dbReference type="NCBI Taxonomy" id="904363"/>
    <lineage>
        <taxon>Eukaryota</taxon>
        <taxon>Viridiplantae</taxon>
        <taxon>Chlorophyta</taxon>
        <taxon>core chlorophytes</taxon>
        <taxon>Trebouxiophyceae</taxon>
        <taxon>Chlorellales</taxon>
        <taxon>Chlorellaceae</taxon>
        <taxon>Apatococcus</taxon>
    </lineage>
</organism>
<dbReference type="PANTHER" id="PTHR10133">
    <property type="entry name" value="DNA POLYMERASE I"/>
    <property type="match status" value="1"/>
</dbReference>
<evidence type="ECO:0000313" key="3">
    <source>
        <dbReference type="Proteomes" id="UP001438707"/>
    </source>
</evidence>
<dbReference type="AlphaFoldDB" id="A0AAW1RQ75"/>
<proteinExistence type="predicted"/>
<keyword evidence="3" id="KW-1185">Reference proteome</keyword>
<dbReference type="InterPro" id="IPR002298">
    <property type="entry name" value="DNA_polymerase_A"/>
</dbReference>